<evidence type="ECO:0000256" key="1">
    <source>
        <dbReference type="ARBA" id="ARBA00004123"/>
    </source>
</evidence>
<dbReference type="GeneID" id="116298314"/>
<keyword evidence="3 6" id="KW-0863">Zinc-finger</keyword>
<feature type="domain" description="RING-type" evidence="7">
    <location>
        <begin position="19"/>
        <end position="58"/>
    </location>
</feature>
<dbReference type="InterPro" id="IPR001841">
    <property type="entry name" value="Znf_RING"/>
</dbReference>
<evidence type="ECO:0000256" key="5">
    <source>
        <dbReference type="ARBA" id="ARBA00023242"/>
    </source>
</evidence>
<keyword evidence="4" id="KW-0862">Zinc</keyword>
<dbReference type="PROSITE" id="PS50089">
    <property type="entry name" value="ZF_RING_2"/>
    <property type="match status" value="1"/>
</dbReference>
<accession>A0A6P8I519</accession>
<comment type="subcellular location">
    <subcellularLocation>
        <location evidence="1">Nucleus</location>
    </subcellularLocation>
</comment>
<dbReference type="GO" id="GO:0000122">
    <property type="term" value="P:negative regulation of transcription by RNA polymerase II"/>
    <property type="evidence" value="ECO:0007669"/>
    <property type="project" value="TreeGrafter"/>
</dbReference>
<dbReference type="InterPro" id="IPR032443">
    <property type="entry name" value="RAWUL"/>
</dbReference>
<dbReference type="PROSITE" id="PS00518">
    <property type="entry name" value="ZF_RING_1"/>
    <property type="match status" value="1"/>
</dbReference>
<gene>
    <name evidence="9" type="primary">LOC116298314</name>
</gene>
<dbReference type="Gene3D" id="3.30.40.10">
    <property type="entry name" value="Zinc/RING finger domain, C3HC4 (zinc finger)"/>
    <property type="match status" value="1"/>
</dbReference>
<dbReference type="OrthoDB" id="1305878at2759"/>
<dbReference type="KEGG" id="aten:116298314"/>
<evidence type="ECO:0000256" key="6">
    <source>
        <dbReference type="PROSITE-ProRule" id="PRU00175"/>
    </source>
</evidence>
<proteinExistence type="predicted"/>
<reference evidence="9" key="1">
    <citation type="submission" date="2025-08" db="UniProtKB">
        <authorList>
            <consortium name="RefSeq"/>
        </authorList>
    </citation>
    <scope>IDENTIFICATION</scope>
    <source>
        <tissue evidence="9">Tentacle</tissue>
    </source>
</reference>
<dbReference type="GO" id="GO:1990841">
    <property type="term" value="F:promoter-specific chromatin binding"/>
    <property type="evidence" value="ECO:0007669"/>
    <property type="project" value="TreeGrafter"/>
</dbReference>
<dbReference type="SUPFAM" id="SSF57850">
    <property type="entry name" value="RING/U-box"/>
    <property type="match status" value="1"/>
</dbReference>
<dbReference type="InterPro" id="IPR017907">
    <property type="entry name" value="Znf_RING_CS"/>
</dbReference>
<dbReference type="Proteomes" id="UP000515163">
    <property type="component" value="Unplaced"/>
</dbReference>
<dbReference type="FunFam" id="3.30.40.10:FF:000122">
    <property type="entry name" value="polycomb group RING finger protein 1"/>
    <property type="match status" value="1"/>
</dbReference>
<dbReference type="SMART" id="SM00184">
    <property type="entry name" value="RING"/>
    <property type="match status" value="1"/>
</dbReference>
<evidence type="ECO:0000256" key="2">
    <source>
        <dbReference type="ARBA" id="ARBA00022723"/>
    </source>
</evidence>
<dbReference type="PANTHER" id="PTHR10825">
    <property type="entry name" value="RING FINGER DOMAIN-CONTAINING, POLYCOMB GROUP COMPONENT"/>
    <property type="match status" value="1"/>
</dbReference>
<name>A0A6P8I519_ACTTE</name>
<dbReference type="InterPro" id="IPR013083">
    <property type="entry name" value="Znf_RING/FYVE/PHD"/>
</dbReference>
<sequence>MDSHEVVIKLRDLNPHLVCSLCAGYFVDATTITECLHTFCKSCIVKYLQSSKCCPTCNLKIHETQPLVNLQLDRTMHDIVLKVVPNLFKDEMRRRQEFYESRGLPDIKTHIASVPEEEKAKGCEDIVKKDFSGHRNSYRDDNLVSLCLERLGYVDEENMEESENEEENCQSSSPQQSVTKVIRKKYLRCSVRTMVLHLQRYLKVKLHVSNPNQIEIYCNDHIIHPCRTMKFIWITEWLDKKPPLVLHYNIKDQ</sequence>
<dbReference type="GO" id="GO:0008270">
    <property type="term" value="F:zinc ion binding"/>
    <property type="evidence" value="ECO:0007669"/>
    <property type="project" value="UniProtKB-KW"/>
</dbReference>
<keyword evidence="5" id="KW-0539">Nucleus</keyword>
<protein>
    <submittedName>
        <fullName evidence="9">Polycomb group RING finger protein 1-like</fullName>
    </submittedName>
</protein>
<dbReference type="Pfam" id="PF16207">
    <property type="entry name" value="RAWUL"/>
    <property type="match status" value="1"/>
</dbReference>
<evidence type="ECO:0000313" key="9">
    <source>
        <dbReference type="RefSeq" id="XP_031562576.1"/>
    </source>
</evidence>
<dbReference type="InParanoid" id="A0A6P8I519"/>
<organism evidence="8 9">
    <name type="scientific">Actinia tenebrosa</name>
    <name type="common">Australian red waratah sea anemone</name>
    <dbReference type="NCBI Taxonomy" id="6105"/>
    <lineage>
        <taxon>Eukaryota</taxon>
        <taxon>Metazoa</taxon>
        <taxon>Cnidaria</taxon>
        <taxon>Anthozoa</taxon>
        <taxon>Hexacorallia</taxon>
        <taxon>Actiniaria</taxon>
        <taxon>Actiniidae</taxon>
        <taxon>Actinia</taxon>
    </lineage>
</organism>
<dbReference type="GO" id="GO:0035102">
    <property type="term" value="C:PRC1 complex"/>
    <property type="evidence" value="ECO:0007669"/>
    <property type="project" value="TreeGrafter"/>
</dbReference>
<dbReference type="PANTHER" id="PTHR10825:SF29">
    <property type="entry name" value="POLYCOMB GROUP RING FINGER PROTEIN 1"/>
    <property type="match status" value="1"/>
</dbReference>
<evidence type="ECO:0000256" key="4">
    <source>
        <dbReference type="ARBA" id="ARBA00022833"/>
    </source>
</evidence>
<keyword evidence="8" id="KW-1185">Reference proteome</keyword>
<dbReference type="FunCoup" id="A0A6P8I519">
    <property type="interactions" value="1193"/>
</dbReference>
<dbReference type="Pfam" id="PF13923">
    <property type="entry name" value="zf-C3HC4_2"/>
    <property type="match status" value="1"/>
</dbReference>
<evidence type="ECO:0000259" key="7">
    <source>
        <dbReference type="PROSITE" id="PS50089"/>
    </source>
</evidence>
<dbReference type="Gene3D" id="3.10.20.90">
    <property type="entry name" value="Phosphatidylinositol 3-kinase Catalytic Subunit, Chain A, domain 1"/>
    <property type="match status" value="1"/>
</dbReference>
<dbReference type="RefSeq" id="XP_031562576.1">
    <property type="nucleotide sequence ID" value="XM_031706716.1"/>
</dbReference>
<dbReference type="AlphaFoldDB" id="A0A6P8I519"/>
<evidence type="ECO:0000256" key="3">
    <source>
        <dbReference type="ARBA" id="ARBA00022771"/>
    </source>
</evidence>
<keyword evidence="2" id="KW-0479">Metal-binding</keyword>
<evidence type="ECO:0000313" key="8">
    <source>
        <dbReference type="Proteomes" id="UP000515163"/>
    </source>
</evidence>